<feature type="transmembrane region" description="Helical" evidence="1">
    <location>
        <begin position="82"/>
        <end position="101"/>
    </location>
</feature>
<gene>
    <name evidence="2" type="ORF">CDAR_19351</name>
</gene>
<reference evidence="2 3" key="1">
    <citation type="submission" date="2021-06" db="EMBL/GenBank/DDBJ databases">
        <title>Caerostris darwini draft genome.</title>
        <authorList>
            <person name="Kono N."/>
            <person name="Arakawa K."/>
        </authorList>
    </citation>
    <scope>NUCLEOTIDE SEQUENCE [LARGE SCALE GENOMIC DNA]</scope>
</reference>
<protein>
    <submittedName>
        <fullName evidence="2">Uncharacterized protein</fullName>
    </submittedName>
</protein>
<comment type="caution">
    <text evidence="2">The sequence shown here is derived from an EMBL/GenBank/DDBJ whole genome shotgun (WGS) entry which is preliminary data.</text>
</comment>
<dbReference type="EMBL" id="BPLQ01014490">
    <property type="protein sequence ID" value="GIY80271.1"/>
    <property type="molecule type" value="Genomic_DNA"/>
</dbReference>
<organism evidence="2 3">
    <name type="scientific">Caerostris darwini</name>
    <dbReference type="NCBI Taxonomy" id="1538125"/>
    <lineage>
        <taxon>Eukaryota</taxon>
        <taxon>Metazoa</taxon>
        <taxon>Ecdysozoa</taxon>
        <taxon>Arthropoda</taxon>
        <taxon>Chelicerata</taxon>
        <taxon>Arachnida</taxon>
        <taxon>Araneae</taxon>
        <taxon>Araneomorphae</taxon>
        <taxon>Entelegynae</taxon>
        <taxon>Araneoidea</taxon>
        <taxon>Araneidae</taxon>
        <taxon>Caerostris</taxon>
    </lineage>
</organism>
<keyword evidence="1" id="KW-0472">Membrane</keyword>
<evidence type="ECO:0000313" key="3">
    <source>
        <dbReference type="Proteomes" id="UP001054837"/>
    </source>
</evidence>
<name>A0AAV4WBQ5_9ARAC</name>
<keyword evidence="1" id="KW-1133">Transmembrane helix</keyword>
<keyword evidence="3" id="KW-1185">Reference proteome</keyword>
<dbReference type="Proteomes" id="UP001054837">
    <property type="component" value="Unassembled WGS sequence"/>
</dbReference>
<feature type="transmembrane region" description="Helical" evidence="1">
    <location>
        <begin position="43"/>
        <end position="62"/>
    </location>
</feature>
<proteinExistence type="predicted"/>
<sequence>MFDEENPFIEVYFDEHATNVEDGSFEFCECWKEFWNCGTQGRLFQVCFALSYYFTFLILMLIHLAKYKTNGIDDGESEISITAWMVLGVGISISFAVRLYAIRRLYLDRIRQKWRSIKLPWRQQ</sequence>
<evidence type="ECO:0000256" key="1">
    <source>
        <dbReference type="SAM" id="Phobius"/>
    </source>
</evidence>
<dbReference type="AlphaFoldDB" id="A0AAV4WBQ5"/>
<evidence type="ECO:0000313" key="2">
    <source>
        <dbReference type="EMBL" id="GIY80271.1"/>
    </source>
</evidence>
<keyword evidence="1" id="KW-0812">Transmembrane</keyword>
<accession>A0AAV4WBQ5</accession>